<comment type="caution">
    <text evidence="5">The sequence shown here is derived from an EMBL/GenBank/DDBJ whole genome shotgun (WGS) entry which is preliminary data.</text>
</comment>
<comment type="pathway">
    <text evidence="1">Cofactor biosynthesis; riboflavin biosynthesis.</text>
</comment>
<dbReference type="Gene3D" id="3.40.430.10">
    <property type="entry name" value="Dihydrofolate Reductase, subunit A"/>
    <property type="match status" value="1"/>
</dbReference>
<dbReference type="PANTHER" id="PTHR38011">
    <property type="entry name" value="DIHYDROFOLATE REDUCTASE FAMILY PROTEIN (AFU_ORTHOLOGUE AFUA_8G06820)"/>
    <property type="match status" value="1"/>
</dbReference>
<protein>
    <recommendedName>
        <fullName evidence="4">Bacterial bifunctional deaminase-reductase C-terminal domain-containing protein</fullName>
    </recommendedName>
</protein>
<feature type="domain" description="Bacterial bifunctional deaminase-reductase C-terminal" evidence="4">
    <location>
        <begin position="6"/>
        <end position="89"/>
    </location>
</feature>
<organism evidence="5">
    <name type="scientific">marine sediment metagenome</name>
    <dbReference type="NCBI Taxonomy" id="412755"/>
    <lineage>
        <taxon>unclassified sequences</taxon>
        <taxon>metagenomes</taxon>
        <taxon>ecological metagenomes</taxon>
    </lineage>
</organism>
<proteinExistence type="predicted"/>
<keyword evidence="3" id="KW-0560">Oxidoreductase</keyword>
<sequence length="97" mass="10157">VKGGWIDLDRLMDRLGAMGLTSLLVEGGSRVIGSALSSGIGDKILFFYAPKILGGDDGFPICKGPGPASMSGCIPVKNISVHRFENDVMIEGYIGAE</sequence>
<evidence type="ECO:0000256" key="1">
    <source>
        <dbReference type="ARBA" id="ARBA00005104"/>
    </source>
</evidence>
<evidence type="ECO:0000256" key="3">
    <source>
        <dbReference type="ARBA" id="ARBA00023002"/>
    </source>
</evidence>
<reference evidence="5" key="1">
    <citation type="journal article" date="2015" name="Nature">
        <title>Complex archaea that bridge the gap between prokaryotes and eukaryotes.</title>
        <authorList>
            <person name="Spang A."/>
            <person name="Saw J.H."/>
            <person name="Jorgensen S.L."/>
            <person name="Zaremba-Niedzwiedzka K."/>
            <person name="Martijn J."/>
            <person name="Lind A.E."/>
            <person name="van Eijk R."/>
            <person name="Schleper C."/>
            <person name="Guy L."/>
            <person name="Ettema T.J."/>
        </authorList>
    </citation>
    <scope>NUCLEOTIDE SEQUENCE</scope>
</reference>
<dbReference type="EMBL" id="LAZR01014046">
    <property type="protein sequence ID" value="KKM19190.1"/>
    <property type="molecule type" value="Genomic_DNA"/>
</dbReference>
<name>A0A0F9KV36_9ZZZZ</name>
<gene>
    <name evidence="5" type="ORF">LCGC14_1658180</name>
</gene>
<keyword evidence="2" id="KW-0521">NADP</keyword>
<dbReference type="Pfam" id="PF01872">
    <property type="entry name" value="RibD_C"/>
    <property type="match status" value="1"/>
</dbReference>
<accession>A0A0F9KV36</accession>
<dbReference type="InterPro" id="IPR050765">
    <property type="entry name" value="Riboflavin_Biosynth_HTPR"/>
</dbReference>
<evidence type="ECO:0000256" key="2">
    <source>
        <dbReference type="ARBA" id="ARBA00022857"/>
    </source>
</evidence>
<feature type="non-terminal residue" evidence="5">
    <location>
        <position position="1"/>
    </location>
</feature>
<dbReference type="GO" id="GO:0008703">
    <property type="term" value="F:5-amino-6-(5-phosphoribosylamino)uracil reductase activity"/>
    <property type="evidence" value="ECO:0007669"/>
    <property type="project" value="InterPro"/>
</dbReference>
<dbReference type="AlphaFoldDB" id="A0A0F9KV36"/>
<dbReference type="SUPFAM" id="SSF53597">
    <property type="entry name" value="Dihydrofolate reductase-like"/>
    <property type="match status" value="1"/>
</dbReference>
<evidence type="ECO:0000259" key="4">
    <source>
        <dbReference type="Pfam" id="PF01872"/>
    </source>
</evidence>
<dbReference type="GO" id="GO:0009231">
    <property type="term" value="P:riboflavin biosynthetic process"/>
    <property type="evidence" value="ECO:0007669"/>
    <property type="project" value="InterPro"/>
</dbReference>
<evidence type="ECO:0000313" key="5">
    <source>
        <dbReference type="EMBL" id="KKM19190.1"/>
    </source>
</evidence>
<dbReference type="InterPro" id="IPR002734">
    <property type="entry name" value="RibDG_C"/>
</dbReference>
<dbReference type="InterPro" id="IPR024072">
    <property type="entry name" value="DHFR-like_dom_sf"/>
</dbReference>
<dbReference type="PANTHER" id="PTHR38011:SF7">
    <property type="entry name" value="2,5-DIAMINO-6-RIBOSYLAMINO-4(3H)-PYRIMIDINONE 5'-PHOSPHATE REDUCTASE"/>
    <property type="match status" value="1"/>
</dbReference>